<dbReference type="AlphaFoldDB" id="V6IVU9"/>
<dbReference type="Proteomes" id="UP000018296">
    <property type="component" value="Unassembled WGS sequence"/>
</dbReference>
<dbReference type="RefSeq" id="WP_023510789.1">
    <property type="nucleotide sequence ID" value="NZ_AWTC01000013.1"/>
</dbReference>
<sequence length="81" mass="9620">MPDRLDYIKQKLEEQKKSPAVILRHSDGEWAVSEIERLRAENDRLHELMSEICKAQLRSSSSYVLARVEEIANEYKREFKQ</sequence>
<comment type="caution">
    <text evidence="1">The sequence shown here is derived from an EMBL/GenBank/DDBJ whole genome shotgun (WGS) entry which is preliminary data.</text>
</comment>
<protein>
    <submittedName>
        <fullName evidence="1">Uncharacterized protein</fullName>
    </submittedName>
</protein>
<reference evidence="1 2" key="1">
    <citation type="journal article" date="2013" name="Genome Announc.">
        <title>Genome Sequence of Sporolactobacillus laevolacticus DSM442, an Efficient Polymer-Grade D-Lactate Producer from Agricultural Waste Cottonseed as a Nitrogen Source.</title>
        <authorList>
            <person name="Wang H."/>
            <person name="Wang L."/>
            <person name="Ju J."/>
            <person name="Yu B."/>
            <person name="Ma Y."/>
        </authorList>
    </citation>
    <scope>NUCLEOTIDE SEQUENCE [LARGE SCALE GENOMIC DNA]</scope>
    <source>
        <strain evidence="1 2">DSM 442</strain>
    </source>
</reference>
<organism evidence="1 2">
    <name type="scientific">Sporolactobacillus laevolacticus DSM 442</name>
    <dbReference type="NCBI Taxonomy" id="1395513"/>
    <lineage>
        <taxon>Bacteria</taxon>
        <taxon>Bacillati</taxon>
        <taxon>Bacillota</taxon>
        <taxon>Bacilli</taxon>
        <taxon>Bacillales</taxon>
        <taxon>Sporolactobacillaceae</taxon>
        <taxon>Sporolactobacillus</taxon>
    </lineage>
</organism>
<proteinExistence type="predicted"/>
<dbReference type="EMBL" id="AWTC01000013">
    <property type="protein sequence ID" value="EST11270.1"/>
    <property type="molecule type" value="Genomic_DNA"/>
</dbReference>
<dbReference type="STRING" id="1395513.P343_12745"/>
<evidence type="ECO:0000313" key="2">
    <source>
        <dbReference type="Proteomes" id="UP000018296"/>
    </source>
</evidence>
<name>V6IVU9_9BACL</name>
<dbReference type="PATRIC" id="fig|1395513.3.peg.2587"/>
<accession>V6IVU9</accession>
<evidence type="ECO:0000313" key="1">
    <source>
        <dbReference type="EMBL" id="EST11270.1"/>
    </source>
</evidence>
<gene>
    <name evidence="1" type="ORF">P343_12745</name>
</gene>
<keyword evidence="2" id="KW-1185">Reference proteome</keyword>